<evidence type="ECO:0000313" key="2">
    <source>
        <dbReference type="EMBL" id="HHK68465.1"/>
    </source>
</evidence>
<evidence type="ECO:0000259" key="1">
    <source>
        <dbReference type="Pfam" id="PF00149"/>
    </source>
</evidence>
<feature type="domain" description="Calcineurin-like phosphoesterase" evidence="1">
    <location>
        <begin position="8"/>
        <end position="183"/>
    </location>
</feature>
<dbReference type="EMBL" id="DRWN01000031">
    <property type="protein sequence ID" value="HHK68465.1"/>
    <property type="molecule type" value="Genomic_DNA"/>
</dbReference>
<dbReference type="Pfam" id="PF00149">
    <property type="entry name" value="Metallophos"/>
    <property type="match status" value="1"/>
</dbReference>
<dbReference type="InterPro" id="IPR004843">
    <property type="entry name" value="Calcineurin-like_PHP"/>
</dbReference>
<protein>
    <recommendedName>
        <fullName evidence="1">Calcineurin-like phosphoesterase domain-containing protein</fullName>
    </recommendedName>
</protein>
<dbReference type="GO" id="GO:0016787">
    <property type="term" value="F:hydrolase activity"/>
    <property type="evidence" value="ECO:0007669"/>
    <property type="project" value="InterPro"/>
</dbReference>
<name>A0A7C5L7G5_CALS0</name>
<dbReference type="InterPro" id="IPR029052">
    <property type="entry name" value="Metallo-depent_PP-like"/>
</dbReference>
<accession>A0A7C5L7G5</accession>
<dbReference type="PANTHER" id="PTHR37523:SF1">
    <property type="entry name" value="CALCINEURIN-LIKE PHOSPHOESTERASE DOMAIN-CONTAINING PROTEIN"/>
    <property type="match status" value="1"/>
</dbReference>
<sequence length="223" mass="24125">MAKVLKLMRFLQISDVHGSLDAVSKAADKARGFDAILVVGDITHFGSVPQAQTLLGKLAETDLDIFFVAGNCDHPSLLSWNPSNPRITNLHLKKVSFRGLELVGLGGGNTSPFNTYVEFTEEQFASMLSRLKPSTSNFILVTHTPPYGVDADIGRGTHLGSKAIREYVERERPLVVCCGHIHEARSISTVGRTKVVNAGPARDGFCAAVNVADNVVEAELLRL</sequence>
<dbReference type="Gene3D" id="3.60.21.10">
    <property type="match status" value="1"/>
</dbReference>
<dbReference type="AlphaFoldDB" id="A0A7C5L7G5"/>
<comment type="caution">
    <text evidence="2">The sequence shown here is derived from an EMBL/GenBank/DDBJ whole genome shotgun (WGS) entry which is preliminary data.</text>
</comment>
<gene>
    <name evidence="2" type="ORF">ENM11_04840</name>
</gene>
<organism evidence="2">
    <name type="scientific">Caldiarchaeum subterraneum</name>
    <dbReference type="NCBI Taxonomy" id="311458"/>
    <lineage>
        <taxon>Archaea</taxon>
        <taxon>Nitrososphaerota</taxon>
        <taxon>Candidatus Caldarchaeales</taxon>
        <taxon>Candidatus Caldarchaeaceae</taxon>
        <taxon>Candidatus Caldarchaeum</taxon>
    </lineage>
</organism>
<proteinExistence type="predicted"/>
<dbReference type="SUPFAM" id="SSF56300">
    <property type="entry name" value="Metallo-dependent phosphatases"/>
    <property type="match status" value="1"/>
</dbReference>
<dbReference type="PANTHER" id="PTHR37523">
    <property type="entry name" value="METALLOPHOSPHOESTERASE"/>
    <property type="match status" value="1"/>
</dbReference>
<reference evidence="2" key="1">
    <citation type="journal article" date="2020" name="mSystems">
        <title>Genome- and Community-Level Interaction Insights into Carbon Utilization and Element Cycling Functions of Hydrothermarchaeota in Hydrothermal Sediment.</title>
        <authorList>
            <person name="Zhou Z."/>
            <person name="Liu Y."/>
            <person name="Xu W."/>
            <person name="Pan J."/>
            <person name="Luo Z.H."/>
            <person name="Li M."/>
        </authorList>
    </citation>
    <scope>NUCLEOTIDE SEQUENCE [LARGE SCALE GENOMIC DNA]</scope>
    <source>
        <strain evidence="2">SpSt-1056</strain>
    </source>
</reference>